<organism evidence="1 2">
    <name type="scientific">Alkalibacillus salilacus</name>
    <dbReference type="NCBI Taxonomy" id="284582"/>
    <lineage>
        <taxon>Bacteria</taxon>
        <taxon>Bacillati</taxon>
        <taxon>Bacillota</taxon>
        <taxon>Bacilli</taxon>
        <taxon>Bacillales</taxon>
        <taxon>Bacillaceae</taxon>
        <taxon>Alkalibacillus</taxon>
    </lineage>
</organism>
<keyword evidence="2" id="KW-1185">Reference proteome</keyword>
<accession>A0ABT9VDI4</accession>
<dbReference type="RefSeq" id="WP_306975127.1">
    <property type="nucleotide sequence ID" value="NZ_JAUSTQ010000003.1"/>
</dbReference>
<dbReference type="EMBL" id="JAUSTQ010000003">
    <property type="protein sequence ID" value="MDQ0158986.1"/>
    <property type="molecule type" value="Genomic_DNA"/>
</dbReference>
<name>A0ABT9VDI4_9BACI</name>
<comment type="caution">
    <text evidence="1">The sequence shown here is derived from an EMBL/GenBank/DDBJ whole genome shotgun (WGS) entry which is preliminary data.</text>
</comment>
<gene>
    <name evidence="1" type="ORF">J2S77_000950</name>
</gene>
<dbReference type="Proteomes" id="UP001224359">
    <property type="component" value="Unassembled WGS sequence"/>
</dbReference>
<protein>
    <submittedName>
        <fullName evidence="1">Uncharacterized protein</fullName>
    </submittedName>
</protein>
<reference evidence="1 2" key="1">
    <citation type="submission" date="2023-07" db="EMBL/GenBank/DDBJ databases">
        <title>Genomic Encyclopedia of Type Strains, Phase IV (KMG-IV): sequencing the most valuable type-strain genomes for metagenomic binning, comparative biology and taxonomic classification.</title>
        <authorList>
            <person name="Goeker M."/>
        </authorList>
    </citation>
    <scope>NUCLEOTIDE SEQUENCE [LARGE SCALE GENOMIC DNA]</scope>
    <source>
        <strain evidence="1 2">DSM 16460</strain>
    </source>
</reference>
<evidence type="ECO:0000313" key="1">
    <source>
        <dbReference type="EMBL" id="MDQ0158986.1"/>
    </source>
</evidence>
<proteinExistence type="predicted"/>
<sequence>MTARAKLRGHDIECVEGQWIYSDLSEPTVNNERDCNYCGLENTLKGHDGCLGTLPGIMNACCGHGQTNEAYLQFWNGDCVRGYDAISLIAILKQVEVD</sequence>
<evidence type="ECO:0000313" key="2">
    <source>
        <dbReference type="Proteomes" id="UP001224359"/>
    </source>
</evidence>